<dbReference type="RefSeq" id="WP_083114820.1">
    <property type="nucleotide sequence ID" value="NZ_JACKTS010000054.1"/>
</dbReference>
<dbReference type="PANTHER" id="PTHR42718:SF42">
    <property type="entry name" value="EXPORT PROTEIN"/>
    <property type="match status" value="1"/>
</dbReference>
<feature type="domain" description="Major facilitator superfamily (MFS) profile" evidence="8">
    <location>
        <begin position="20"/>
        <end position="509"/>
    </location>
</feature>
<dbReference type="InterPro" id="IPR011701">
    <property type="entry name" value="MFS"/>
</dbReference>
<feature type="transmembrane region" description="Helical" evidence="7">
    <location>
        <begin position="208"/>
        <end position="226"/>
    </location>
</feature>
<keyword evidence="10" id="KW-1185">Reference proteome</keyword>
<dbReference type="InterPro" id="IPR036259">
    <property type="entry name" value="MFS_trans_sf"/>
</dbReference>
<evidence type="ECO:0000256" key="5">
    <source>
        <dbReference type="ARBA" id="ARBA00022989"/>
    </source>
</evidence>
<dbReference type="OrthoDB" id="9781469at2"/>
<keyword evidence="6 7" id="KW-0472">Membrane</keyword>
<reference evidence="9 10" key="1">
    <citation type="submission" date="2017-02" db="EMBL/GenBank/DDBJ databases">
        <title>The new phylogeny of genus Mycobacterium.</title>
        <authorList>
            <person name="Tortoli E."/>
            <person name="Trovato A."/>
            <person name="Cirillo D.M."/>
        </authorList>
    </citation>
    <scope>NUCLEOTIDE SEQUENCE [LARGE SCALE GENOMIC DNA]</scope>
    <source>
        <strain evidence="9 10">DSM 45057</strain>
    </source>
</reference>
<dbReference type="Proteomes" id="UP000192284">
    <property type="component" value="Unassembled WGS sequence"/>
</dbReference>
<feature type="transmembrane region" description="Helical" evidence="7">
    <location>
        <begin position="56"/>
        <end position="74"/>
    </location>
</feature>
<dbReference type="GO" id="GO:0005886">
    <property type="term" value="C:plasma membrane"/>
    <property type="evidence" value="ECO:0007669"/>
    <property type="project" value="UniProtKB-SubCell"/>
</dbReference>
<keyword evidence="5 7" id="KW-1133">Transmembrane helix</keyword>
<evidence type="ECO:0000256" key="6">
    <source>
        <dbReference type="ARBA" id="ARBA00023136"/>
    </source>
</evidence>
<evidence type="ECO:0000259" key="8">
    <source>
        <dbReference type="PROSITE" id="PS50850"/>
    </source>
</evidence>
<feature type="transmembrane region" description="Helical" evidence="7">
    <location>
        <begin position="483"/>
        <end position="505"/>
    </location>
</feature>
<feature type="transmembrane region" description="Helical" evidence="7">
    <location>
        <begin position="411"/>
        <end position="429"/>
    </location>
</feature>
<dbReference type="EMBL" id="MVHE01000039">
    <property type="protein sequence ID" value="ORA17320.1"/>
    <property type="molecule type" value="Genomic_DNA"/>
</dbReference>
<accession>A0A1W9ZKH1</accession>
<organism evidence="9 10">
    <name type="scientific">Mycobacterium angelicum</name>
    <dbReference type="NCBI Taxonomy" id="470074"/>
    <lineage>
        <taxon>Bacteria</taxon>
        <taxon>Bacillati</taxon>
        <taxon>Actinomycetota</taxon>
        <taxon>Actinomycetes</taxon>
        <taxon>Mycobacteriales</taxon>
        <taxon>Mycobacteriaceae</taxon>
        <taxon>Mycobacterium</taxon>
    </lineage>
</organism>
<dbReference type="InterPro" id="IPR020846">
    <property type="entry name" value="MFS_dom"/>
</dbReference>
<dbReference type="Pfam" id="PF07690">
    <property type="entry name" value="MFS_1"/>
    <property type="match status" value="1"/>
</dbReference>
<name>A0A1W9ZKH1_MYCAN</name>
<dbReference type="AlphaFoldDB" id="A0A1W9ZKH1"/>
<evidence type="ECO:0000256" key="7">
    <source>
        <dbReference type="SAM" id="Phobius"/>
    </source>
</evidence>
<keyword evidence="3" id="KW-1003">Cell membrane</keyword>
<evidence type="ECO:0000256" key="1">
    <source>
        <dbReference type="ARBA" id="ARBA00004651"/>
    </source>
</evidence>
<feature type="transmembrane region" description="Helical" evidence="7">
    <location>
        <begin position="232"/>
        <end position="254"/>
    </location>
</feature>
<evidence type="ECO:0000256" key="3">
    <source>
        <dbReference type="ARBA" id="ARBA00022475"/>
    </source>
</evidence>
<feature type="transmembrane region" description="Helical" evidence="7">
    <location>
        <begin position="86"/>
        <end position="105"/>
    </location>
</feature>
<dbReference type="PROSITE" id="PS50850">
    <property type="entry name" value="MFS"/>
    <property type="match status" value="1"/>
</dbReference>
<evidence type="ECO:0000313" key="10">
    <source>
        <dbReference type="Proteomes" id="UP000192284"/>
    </source>
</evidence>
<sequence>MSGPEPIGTTAQARFRPEIALAVMCLGNFVASIDLTIVTVALPTLSRNLNADNGELQWIVDAYALTTAGLLLSAGNLGDRYGRRGWLTIGLAIFAATSAVAATATSPGTLIAARAAMGLGAAIIYPTTLALITNIYPGPAQRAKAIGVWSAMTGLGVIAGPITGGWLLGHFSLGSIFWVNVPIAGLALVGAVLFVPTSKDPERVPIDFAGLALSAIGITLLTYTIIEAPKIGWSGARTCAGFIAAAILLGVFIWRELRTAHPMLDLSIFADRRFTGGTIAIAAAALAMCGFVFVATQYLQFVTAYTPLQTGVRLLPLAFSVAAASVLAPRFAERFGATSVVTGGLAGLAVAIAWSGYFDSATSYWAIGAAMTLLGAGLGLTLAAATDAIMGSLRQATLGVGAAVTGATRQLGGAFGVAIVGSVFASVYTHSLDGSSAVLDTMPRTHDSMRESMAQAQHVLAQLPAAQAQSIHQAVEAAFLDGVRVSCLACAGIAVAAAIAVAVVLPSRGSTRTQDPAIRISTR</sequence>
<evidence type="ECO:0000256" key="4">
    <source>
        <dbReference type="ARBA" id="ARBA00022692"/>
    </source>
</evidence>
<feature type="transmembrane region" description="Helical" evidence="7">
    <location>
        <begin position="274"/>
        <end position="299"/>
    </location>
</feature>
<dbReference type="GO" id="GO:0022857">
    <property type="term" value="F:transmembrane transporter activity"/>
    <property type="evidence" value="ECO:0007669"/>
    <property type="project" value="InterPro"/>
</dbReference>
<dbReference type="CDD" id="cd17321">
    <property type="entry name" value="MFS_MMR_MDR_like"/>
    <property type="match status" value="1"/>
</dbReference>
<dbReference type="NCBIfam" id="TIGR00711">
    <property type="entry name" value="efflux_EmrB"/>
    <property type="match status" value="1"/>
</dbReference>
<proteinExistence type="predicted"/>
<evidence type="ECO:0000256" key="2">
    <source>
        <dbReference type="ARBA" id="ARBA00022448"/>
    </source>
</evidence>
<dbReference type="PANTHER" id="PTHR42718">
    <property type="entry name" value="MAJOR FACILITATOR SUPERFAMILY MULTIDRUG TRANSPORTER MFSC"/>
    <property type="match status" value="1"/>
</dbReference>
<dbReference type="InterPro" id="IPR004638">
    <property type="entry name" value="EmrB-like"/>
</dbReference>
<feature type="transmembrane region" description="Helical" evidence="7">
    <location>
        <begin position="111"/>
        <end position="136"/>
    </location>
</feature>
<comment type="subcellular location">
    <subcellularLocation>
        <location evidence="1">Cell membrane</location>
        <topology evidence="1">Multi-pass membrane protein</topology>
    </subcellularLocation>
</comment>
<dbReference type="Gene3D" id="1.20.1250.20">
    <property type="entry name" value="MFS general substrate transporter like domains"/>
    <property type="match status" value="1"/>
</dbReference>
<dbReference type="SUPFAM" id="SSF103473">
    <property type="entry name" value="MFS general substrate transporter"/>
    <property type="match status" value="1"/>
</dbReference>
<feature type="transmembrane region" description="Helical" evidence="7">
    <location>
        <begin position="335"/>
        <end position="358"/>
    </location>
</feature>
<evidence type="ECO:0000313" key="9">
    <source>
        <dbReference type="EMBL" id="ORA17320.1"/>
    </source>
</evidence>
<gene>
    <name evidence="9" type="ORF">BST12_19605</name>
</gene>
<dbReference type="PRINTS" id="PR01036">
    <property type="entry name" value="TCRTETB"/>
</dbReference>
<feature type="transmembrane region" description="Helical" evidence="7">
    <location>
        <begin position="21"/>
        <end position="44"/>
    </location>
</feature>
<feature type="transmembrane region" description="Helical" evidence="7">
    <location>
        <begin position="175"/>
        <end position="196"/>
    </location>
</feature>
<feature type="transmembrane region" description="Helical" evidence="7">
    <location>
        <begin position="148"/>
        <end position="169"/>
    </location>
</feature>
<protein>
    <submittedName>
        <fullName evidence="9">MFS transporter</fullName>
    </submittedName>
</protein>
<keyword evidence="2" id="KW-0813">Transport</keyword>
<keyword evidence="4 7" id="KW-0812">Transmembrane</keyword>
<feature type="transmembrane region" description="Helical" evidence="7">
    <location>
        <begin position="311"/>
        <end position="328"/>
    </location>
</feature>
<comment type="caution">
    <text evidence="9">The sequence shown here is derived from an EMBL/GenBank/DDBJ whole genome shotgun (WGS) entry which is preliminary data.</text>
</comment>
<feature type="transmembrane region" description="Helical" evidence="7">
    <location>
        <begin position="364"/>
        <end position="390"/>
    </location>
</feature>
<dbReference type="Gene3D" id="1.20.1720.10">
    <property type="entry name" value="Multidrug resistance protein D"/>
    <property type="match status" value="1"/>
</dbReference>